<dbReference type="PANTHER" id="PTHR41251">
    <property type="entry name" value="NON-HOMOLOGOUS END JOINING PROTEIN KU"/>
    <property type="match status" value="1"/>
</dbReference>
<keyword evidence="2" id="KW-0234">DNA repair</keyword>
<dbReference type="GO" id="GO:0006303">
    <property type="term" value="P:double-strand break repair via nonhomologous end joining"/>
    <property type="evidence" value="ECO:0007669"/>
    <property type="project" value="UniProtKB-UniRule"/>
</dbReference>
<organism evidence="5 6">
    <name type="scientific">Legionella sainthelensi</name>
    <dbReference type="NCBI Taxonomy" id="28087"/>
    <lineage>
        <taxon>Bacteria</taxon>
        <taxon>Pseudomonadati</taxon>
        <taxon>Pseudomonadota</taxon>
        <taxon>Gammaproteobacteria</taxon>
        <taxon>Legionellales</taxon>
        <taxon>Legionellaceae</taxon>
        <taxon>Legionella</taxon>
    </lineage>
</organism>
<keyword evidence="6" id="KW-1185">Reference proteome</keyword>
<dbReference type="Proteomes" id="UP000234343">
    <property type="component" value="Plasmid pLA01-117_113k"/>
</dbReference>
<feature type="region of interest" description="Disordered" evidence="3">
    <location>
        <begin position="261"/>
        <end position="281"/>
    </location>
</feature>
<dbReference type="SUPFAM" id="SSF100939">
    <property type="entry name" value="SPOC domain-like"/>
    <property type="match status" value="1"/>
</dbReference>
<geneLocation type="plasmid" evidence="6">
    <name>pLA01-117_113k</name>
</geneLocation>
<feature type="domain" description="Ku" evidence="4">
    <location>
        <begin position="53"/>
        <end position="182"/>
    </location>
</feature>
<dbReference type="InterPro" id="IPR009187">
    <property type="entry name" value="Prok_Ku"/>
</dbReference>
<dbReference type="SMART" id="SM00559">
    <property type="entry name" value="Ku78"/>
    <property type="match status" value="1"/>
</dbReference>
<evidence type="ECO:0000256" key="2">
    <source>
        <dbReference type="HAMAP-Rule" id="MF_01875"/>
    </source>
</evidence>
<dbReference type="GO" id="GO:0006310">
    <property type="term" value="P:DNA recombination"/>
    <property type="evidence" value="ECO:0007669"/>
    <property type="project" value="UniProtKB-KW"/>
</dbReference>
<dbReference type="CDD" id="cd00789">
    <property type="entry name" value="KU_like"/>
    <property type="match status" value="1"/>
</dbReference>
<evidence type="ECO:0000313" key="6">
    <source>
        <dbReference type="Proteomes" id="UP000234343"/>
    </source>
</evidence>
<evidence type="ECO:0000313" key="5">
    <source>
        <dbReference type="EMBL" id="AUH74205.1"/>
    </source>
</evidence>
<accession>A0A2H5FRL5</accession>
<comment type="subunit">
    <text evidence="2">Homodimer. Interacts with LigD.</text>
</comment>
<protein>
    <recommendedName>
        <fullName evidence="2">Non-homologous end joining protein Ku</fullName>
    </recommendedName>
</protein>
<dbReference type="Pfam" id="PF02735">
    <property type="entry name" value="Ku"/>
    <property type="match status" value="1"/>
</dbReference>
<keyword evidence="2" id="KW-0227">DNA damage</keyword>
<dbReference type="AlphaFoldDB" id="A0A2H5FRL5"/>
<dbReference type="GO" id="GO:0003690">
    <property type="term" value="F:double-stranded DNA binding"/>
    <property type="evidence" value="ECO:0007669"/>
    <property type="project" value="UniProtKB-UniRule"/>
</dbReference>
<proteinExistence type="inferred from homology"/>
<comment type="function">
    <text evidence="2">With LigD forms a non-homologous end joining (NHEJ) DNA repair enzyme, which repairs dsDNA breaks with reduced fidelity. Binds linear dsDNA with 5'- and 3'- overhangs but not closed circular dsDNA nor ssDNA. Recruits and stimulates the ligase activity of LigD.</text>
</comment>
<dbReference type="PIRSF" id="PIRSF006493">
    <property type="entry name" value="Prok_Ku"/>
    <property type="match status" value="1"/>
</dbReference>
<sequence length="281" mass="32630">MARSIWKGEISFGLVSIPVSLVSVEENNDLKFHLLDSKTHSRVRYQRVSEDTGQEVTWNDIVKGWEYEKGSYIIVDEKAFEKASPDVFKLITIDEFVDLKEIDNLYYSKPYYLQPESKNKKAYVLLREALKRTNKIGVAKVIIRTKESLSLIIPHEHALLLLYLIHFADEIREEEEVNVPKEELKTYKIAEKEIKMAEALIKDMTNSWKPEKYHNEYRETMQKWLDKETAKLQKAGKKVTRTATKSHESVVDFVSLLKESMKKKNTKTPPSSQASSKKKGT</sequence>
<dbReference type="InterPro" id="IPR006164">
    <property type="entry name" value="DNA_bd_Ku70/Ku80"/>
</dbReference>
<dbReference type="NCBIfam" id="TIGR02772">
    <property type="entry name" value="Ku_bact"/>
    <property type="match status" value="1"/>
</dbReference>
<dbReference type="Gene3D" id="2.40.290.10">
    <property type="match status" value="1"/>
</dbReference>
<comment type="similarity">
    <text evidence="2">Belongs to the prokaryotic Ku family.</text>
</comment>
<evidence type="ECO:0000259" key="4">
    <source>
        <dbReference type="SMART" id="SM00559"/>
    </source>
</evidence>
<evidence type="ECO:0000256" key="3">
    <source>
        <dbReference type="SAM" id="MobiDB-lite"/>
    </source>
</evidence>
<evidence type="ECO:0000256" key="1">
    <source>
        <dbReference type="ARBA" id="ARBA00023125"/>
    </source>
</evidence>
<name>A0A2H5FRL5_9GAMM</name>
<dbReference type="HAMAP" id="MF_01875">
    <property type="entry name" value="Prokaryotic_Ku"/>
    <property type="match status" value="1"/>
</dbReference>
<gene>
    <name evidence="2" type="primary">ku</name>
    <name evidence="5" type="ORF">CAB17_19870</name>
</gene>
<dbReference type="InterPro" id="IPR016194">
    <property type="entry name" value="SPOC-like_C_dom_sf"/>
</dbReference>
<keyword evidence="1 2" id="KW-0238">DNA-binding</keyword>
<keyword evidence="5" id="KW-0614">Plasmid</keyword>
<dbReference type="KEGG" id="lsh:CAB17_19870"/>
<keyword evidence="2" id="KW-0233">DNA recombination</keyword>
<dbReference type="PANTHER" id="PTHR41251:SF1">
    <property type="entry name" value="NON-HOMOLOGOUS END JOINING PROTEIN KU"/>
    <property type="match status" value="1"/>
</dbReference>
<reference evidence="5 6" key="1">
    <citation type="submission" date="2017-12" db="EMBL/GenBank/DDBJ databases">
        <title>Legionella sainthelensi LA01-117, whole genome sequence of a clinical isolate from New Zealand.</title>
        <authorList>
            <person name="Cree S.L."/>
            <person name="Slow S."/>
            <person name="Kennedy M.A."/>
            <person name="Murdoch D.R."/>
            <person name="Biggs P.J."/>
            <person name="Anderson T."/>
        </authorList>
    </citation>
    <scope>NUCLEOTIDE SEQUENCE [LARGE SCALE GENOMIC DNA]</scope>
    <source>
        <strain evidence="5 6">LA01-117</strain>
        <plasmid evidence="6">pLA01-117_113k</plasmid>
    </source>
</reference>
<dbReference type="EMBL" id="CP025493">
    <property type="protein sequence ID" value="AUH74205.1"/>
    <property type="molecule type" value="Genomic_DNA"/>
</dbReference>